<organism evidence="5">
    <name type="scientific">Proteinivorax tanatarense</name>
    <dbReference type="NCBI Taxonomy" id="1260629"/>
    <lineage>
        <taxon>Bacteria</taxon>
        <taxon>Bacillati</taxon>
        <taxon>Bacillota</taxon>
        <taxon>Clostridia</taxon>
        <taxon>Eubacteriales</taxon>
        <taxon>Proteinivoracaceae</taxon>
        <taxon>Proteinivorax</taxon>
    </lineage>
</organism>
<evidence type="ECO:0000256" key="3">
    <source>
        <dbReference type="ARBA" id="ARBA00022777"/>
    </source>
</evidence>
<accession>A0AAU7VJF8</accession>
<reference evidence="5" key="2">
    <citation type="submission" date="2024-06" db="EMBL/GenBank/DDBJ databases">
        <authorList>
            <person name="Petrova K.O."/>
            <person name="Toshchakov S.V."/>
            <person name="Boltjanskaja Y.V."/>
            <person name="Kevbrin V."/>
        </authorList>
    </citation>
    <scope>NUCLEOTIDE SEQUENCE</scope>
    <source>
        <strain evidence="5">Z-910T</strain>
    </source>
</reference>
<dbReference type="GO" id="GO:0008887">
    <property type="term" value="F:glycerate kinase activity"/>
    <property type="evidence" value="ECO:0007669"/>
    <property type="project" value="UniProtKB-UniRule"/>
</dbReference>
<evidence type="ECO:0000313" key="5">
    <source>
        <dbReference type="EMBL" id="XBX74010.1"/>
    </source>
</evidence>
<reference evidence="5" key="1">
    <citation type="journal article" date="2013" name="Extremophiles">
        <title>Proteinivorax tanatarense gen. nov., sp. nov., an anaerobic, haloalkaliphilic, proteolytic bacterium isolated from a decaying algal bloom, and proposal of Proteinivoraceae fam. nov.</title>
        <authorList>
            <person name="Kevbrin V."/>
            <person name="Boltyanskaya Y."/>
            <person name="Zhilina T."/>
            <person name="Kolganova T."/>
            <person name="Lavrentjeva E."/>
            <person name="Kuznetsov B."/>
        </authorList>
    </citation>
    <scope>NUCLEOTIDE SEQUENCE</scope>
    <source>
        <strain evidence="5">Z-910T</strain>
    </source>
</reference>
<dbReference type="NCBIfam" id="TIGR00045">
    <property type="entry name" value="glycerate kinase"/>
    <property type="match status" value="1"/>
</dbReference>
<dbReference type="EMBL" id="CP158367">
    <property type="protein sequence ID" value="XBX74010.1"/>
    <property type="molecule type" value="Genomic_DNA"/>
</dbReference>
<keyword evidence="3 4" id="KW-0418">Kinase</keyword>
<dbReference type="Gene3D" id="3.90.1510.10">
    <property type="entry name" value="Glycerate kinase, domain 2"/>
    <property type="match status" value="1"/>
</dbReference>
<keyword evidence="2 4" id="KW-0808">Transferase</keyword>
<name>A0AAU7VJF8_9FIRM</name>
<proteinExistence type="inferred from homology"/>
<dbReference type="InterPro" id="IPR004381">
    <property type="entry name" value="Glycerate_kinase"/>
</dbReference>
<dbReference type="Gene3D" id="3.40.50.10350">
    <property type="entry name" value="Glycerate kinase, domain 1"/>
    <property type="match status" value="1"/>
</dbReference>
<dbReference type="PIRSF" id="PIRSF006078">
    <property type="entry name" value="GlxK"/>
    <property type="match status" value="1"/>
</dbReference>
<dbReference type="AlphaFoldDB" id="A0AAU7VJF8"/>
<dbReference type="GO" id="GO:0031388">
    <property type="term" value="P:organic acid phosphorylation"/>
    <property type="evidence" value="ECO:0007669"/>
    <property type="project" value="UniProtKB-UniRule"/>
</dbReference>
<gene>
    <name evidence="5" type="ORF">PRVXT_002029</name>
</gene>
<evidence type="ECO:0000256" key="4">
    <source>
        <dbReference type="PIRNR" id="PIRNR006078"/>
    </source>
</evidence>
<dbReference type="PANTHER" id="PTHR21599:SF0">
    <property type="entry name" value="GLYCERATE KINASE"/>
    <property type="match status" value="1"/>
</dbReference>
<sequence length="383" mass="41807">MKIGVACDSFKGTFSSAEVADYIEKVAIHYFEEIDVVKIPIADGGEGTVDTLLHFLEGETVYQNVRNPLGQIVTAKYAYFQNEKTAIIEMAQASGLSTIEREKRNPLKTTSFGTGQLINNALEKGAQKIILGLGGSATNDGGLGAVAALGGKFFDKTSNELTSYCGEMLNKVTKISMENINPKMFDCRIILMCDVDNLLLGKHGATYVFGPQKGAKVDELNYLEEGMKKYSKVLERHANLKVSAIEGSGAAGGLAAAMLALFECEVKSGINTSLDLINFEEQIKGCKFVITGEGKMDSQTFGGKVPYGVAKRCKEMKVPVIGFVGALEMCSERKAFPEEIYTVFPLVSDFVDFETIQNNSEKFLLDSLHRMFRLIKVGQNLKN</sequence>
<dbReference type="SUPFAM" id="SSF110738">
    <property type="entry name" value="Glycerate kinase I"/>
    <property type="match status" value="1"/>
</dbReference>
<dbReference type="Pfam" id="PF02595">
    <property type="entry name" value="Gly_kinase"/>
    <property type="match status" value="1"/>
</dbReference>
<evidence type="ECO:0000256" key="2">
    <source>
        <dbReference type="ARBA" id="ARBA00022679"/>
    </source>
</evidence>
<dbReference type="PANTHER" id="PTHR21599">
    <property type="entry name" value="GLYCERATE KINASE"/>
    <property type="match status" value="1"/>
</dbReference>
<dbReference type="InterPro" id="IPR018197">
    <property type="entry name" value="Glycerate_kinase_RE-like"/>
</dbReference>
<evidence type="ECO:0000256" key="1">
    <source>
        <dbReference type="ARBA" id="ARBA00006284"/>
    </source>
</evidence>
<dbReference type="InterPro" id="IPR018193">
    <property type="entry name" value="Glyc_kinase_flavodox-like_fold"/>
</dbReference>
<dbReference type="EC" id="2.7.1.31" evidence="5"/>
<protein>
    <submittedName>
        <fullName evidence="5">Glycerate kinase</fullName>
        <ecNumber evidence="5">2.7.1.31</ecNumber>
    </submittedName>
</protein>
<comment type="similarity">
    <text evidence="1 4">Belongs to the glycerate kinase type-1 family.</text>
</comment>
<dbReference type="InterPro" id="IPR036129">
    <property type="entry name" value="Glycerate_kinase_sf"/>
</dbReference>
<dbReference type="RefSeq" id="WP_350342771.1">
    <property type="nucleotide sequence ID" value="NZ_CP158367.1"/>
</dbReference>